<dbReference type="InterPro" id="IPR024078">
    <property type="entry name" value="LmbE-like_dom_sf"/>
</dbReference>
<keyword evidence="3" id="KW-1185">Reference proteome</keyword>
<feature type="coiled-coil region" evidence="1">
    <location>
        <begin position="51"/>
        <end position="78"/>
    </location>
</feature>
<protein>
    <recommendedName>
        <fullName evidence="4">GlcNAc-PI de-N-acetylase</fullName>
    </recommendedName>
</protein>
<keyword evidence="1" id="KW-0175">Coiled coil</keyword>
<dbReference type="RefSeq" id="WP_075071025.1">
    <property type="nucleotide sequence ID" value="NZ_DF967974.1"/>
</dbReference>
<dbReference type="AlphaFoldDB" id="A0A0P6YIY9"/>
<dbReference type="Pfam" id="PF02585">
    <property type="entry name" value="PIG-L"/>
    <property type="match status" value="1"/>
</dbReference>
<comment type="caution">
    <text evidence="2">The sequence shown here is derived from an EMBL/GenBank/DDBJ whole genome shotgun (WGS) entry which is preliminary data.</text>
</comment>
<dbReference type="EMBL" id="LGCM01000027">
    <property type="protein sequence ID" value="KPL85057.1"/>
    <property type="molecule type" value="Genomic_DNA"/>
</dbReference>
<evidence type="ECO:0000313" key="3">
    <source>
        <dbReference type="Proteomes" id="UP000050501"/>
    </source>
</evidence>
<dbReference type="STRING" id="229921.ADN01_06690"/>
<gene>
    <name evidence="2" type="ORF">ADN01_06690</name>
</gene>
<dbReference type="OrthoDB" id="9815144at2"/>
<dbReference type="SUPFAM" id="SSF102588">
    <property type="entry name" value="LmbE-like"/>
    <property type="match status" value="1"/>
</dbReference>
<evidence type="ECO:0000313" key="2">
    <source>
        <dbReference type="EMBL" id="KPL85057.1"/>
    </source>
</evidence>
<evidence type="ECO:0000256" key="1">
    <source>
        <dbReference type="SAM" id="Coils"/>
    </source>
</evidence>
<dbReference type="GO" id="GO:0016811">
    <property type="term" value="F:hydrolase activity, acting on carbon-nitrogen (but not peptide) bonds, in linear amides"/>
    <property type="evidence" value="ECO:0007669"/>
    <property type="project" value="TreeGrafter"/>
</dbReference>
<name>A0A0P6YIY9_9CHLR</name>
<dbReference type="InterPro" id="IPR003737">
    <property type="entry name" value="GlcNAc_PI_deacetylase-related"/>
</dbReference>
<accession>A0A0P6YIY9</accession>
<dbReference type="PANTHER" id="PTHR12993">
    <property type="entry name" value="N-ACETYLGLUCOSAMINYL-PHOSPHATIDYLINOSITOL DE-N-ACETYLASE-RELATED"/>
    <property type="match status" value="1"/>
</dbReference>
<dbReference type="PANTHER" id="PTHR12993:SF28">
    <property type="entry name" value="LMBE FAMILY PROTEIN"/>
    <property type="match status" value="1"/>
</dbReference>
<organism evidence="2 3">
    <name type="scientific">Levilinea saccharolytica</name>
    <dbReference type="NCBI Taxonomy" id="229921"/>
    <lineage>
        <taxon>Bacteria</taxon>
        <taxon>Bacillati</taxon>
        <taxon>Chloroflexota</taxon>
        <taxon>Anaerolineae</taxon>
        <taxon>Anaerolineales</taxon>
        <taxon>Anaerolineaceae</taxon>
        <taxon>Levilinea</taxon>
    </lineage>
</organism>
<evidence type="ECO:0008006" key="4">
    <source>
        <dbReference type="Google" id="ProtNLM"/>
    </source>
</evidence>
<proteinExistence type="predicted"/>
<sequence>MIESWECPQTILVVMAHPDDAEFYCGGTIARWTHEGHRVISCILTSGNRGTKRADADLEALKHTRQEEQRQAAELLGVESVIFYDYEDGYLRADAETRKTVVRVIRQVRPEVVVSLDPTLFFPERESVNHCDHRACGEICADAVYPAAFLPWYYPELRDEGCEPHRVRELWLAHTGAPNLRLDVSEWFDLRLEALLCHKSQYRDRERFIAAIAAERDGQGGYSEGFRRIQLEAAP</sequence>
<dbReference type="Gene3D" id="3.40.50.10320">
    <property type="entry name" value="LmbE-like"/>
    <property type="match status" value="1"/>
</dbReference>
<dbReference type="Proteomes" id="UP000050501">
    <property type="component" value="Unassembled WGS sequence"/>
</dbReference>
<reference evidence="2 3" key="1">
    <citation type="submission" date="2015-07" db="EMBL/GenBank/DDBJ databases">
        <title>Genome sequence of Levilinea saccharolytica DSM 16555.</title>
        <authorList>
            <person name="Hemp J."/>
            <person name="Ward L.M."/>
            <person name="Pace L.A."/>
            <person name="Fischer W.W."/>
        </authorList>
    </citation>
    <scope>NUCLEOTIDE SEQUENCE [LARGE SCALE GENOMIC DNA]</scope>
    <source>
        <strain evidence="2 3">KIBI-1</strain>
    </source>
</reference>